<protein>
    <submittedName>
        <fullName evidence="1">Uncharacterized protein</fullName>
    </submittedName>
</protein>
<evidence type="ECO:0000313" key="2">
    <source>
        <dbReference type="Proteomes" id="UP000286687"/>
    </source>
</evidence>
<organism evidence="1 2">
    <name type="scientific">Bacillus thuringiensis</name>
    <dbReference type="NCBI Taxonomy" id="1428"/>
    <lineage>
        <taxon>Bacteria</taxon>
        <taxon>Bacillati</taxon>
        <taxon>Bacillota</taxon>
        <taxon>Bacilli</taxon>
        <taxon>Bacillales</taxon>
        <taxon>Bacillaceae</taxon>
        <taxon>Bacillus</taxon>
        <taxon>Bacillus cereus group</taxon>
    </lineage>
</organism>
<evidence type="ECO:0000313" key="1">
    <source>
        <dbReference type="EMBL" id="RVU61194.1"/>
    </source>
</evidence>
<comment type="caution">
    <text evidence="1">The sequence shown here is derived from an EMBL/GenBank/DDBJ whole genome shotgun (WGS) entry which is preliminary data.</text>
</comment>
<accession>A0A437SE77</accession>
<gene>
    <name evidence="1" type="ORF">BM74_27350</name>
</gene>
<reference evidence="1 2" key="1">
    <citation type="submission" date="2018-01" db="EMBL/GenBank/DDBJ databases">
        <title>Complete genome sequence of G25-42.</title>
        <authorList>
            <person name="Zheng Z."/>
            <person name="Sun M."/>
        </authorList>
    </citation>
    <scope>NUCLEOTIDE SEQUENCE [LARGE SCALE GENOMIC DNA]</scope>
    <source>
        <strain evidence="1 2">G25-42</strain>
    </source>
</reference>
<sequence length="192" mass="22220">MKKYTGFEAIERLKTNVIDDGKSLYRYNKELNLIEFSMKAPKLPWQHVIIDISFFFSKEFVDYVDPLKVGDWVVAFKMTKVCQVTELNYQGSKKFIMTDYAVDDCYQAADVNGCRKATLEEIAQEKRRRVFEKVGRTIDEFKEGDVVTPLDNDKDLLLVEHYSDQKNAVRIGGTYYNASDVNPAYFAESKVC</sequence>
<name>A0A437SE77_BACTU</name>
<dbReference type="EMBL" id="LDER01000330">
    <property type="protein sequence ID" value="RVU61194.1"/>
    <property type="molecule type" value="Genomic_DNA"/>
</dbReference>
<dbReference type="RefSeq" id="WP_098520252.1">
    <property type="nucleotide sequence ID" value="NZ_LDER01000330.1"/>
</dbReference>
<dbReference type="Proteomes" id="UP000286687">
    <property type="component" value="Unassembled WGS sequence"/>
</dbReference>
<dbReference type="AlphaFoldDB" id="A0A437SE77"/>
<proteinExistence type="predicted"/>